<feature type="domain" description="Histidine kinase" evidence="14">
    <location>
        <begin position="663"/>
        <end position="873"/>
    </location>
</feature>
<feature type="transmembrane region" description="Helical" evidence="13">
    <location>
        <begin position="392"/>
        <end position="416"/>
    </location>
</feature>
<keyword evidence="6 13" id="KW-0812">Transmembrane</keyword>
<dbReference type="SUPFAM" id="SSF47384">
    <property type="entry name" value="Homodimeric domain of signal transducing histidine kinase"/>
    <property type="match status" value="1"/>
</dbReference>
<dbReference type="Pfam" id="PF02518">
    <property type="entry name" value="HATPase_c"/>
    <property type="match status" value="1"/>
</dbReference>
<dbReference type="InterPro" id="IPR027417">
    <property type="entry name" value="P-loop_NTPase"/>
</dbReference>
<organism evidence="15 16">
    <name type="scientific">Coprobacter fastidiosus</name>
    <dbReference type="NCBI Taxonomy" id="1099853"/>
    <lineage>
        <taxon>Bacteria</taxon>
        <taxon>Pseudomonadati</taxon>
        <taxon>Bacteroidota</taxon>
        <taxon>Bacteroidia</taxon>
        <taxon>Bacteroidales</taxon>
        <taxon>Barnesiellaceae</taxon>
        <taxon>Coprobacter</taxon>
    </lineage>
</organism>
<dbReference type="InterPro" id="IPR003852">
    <property type="entry name" value="Sig_transdc_His_kinase_KdpD_N"/>
</dbReference>
<dbReference type="Gene3D" id="1.10.287.130">
    <property type="match status" value="1"/>
</dbReference>
<dbReference type="GO" id="GO:0000155">
    <property type="term" value="F:phosphorelay sensor kinase activity"/>
    <property type="evidence" value="ECO:0007669"/>
    <property type="project" value="InterPro"/>
</dbReference>
<gene>
    <name evidence="15" type="ORF">DDY73_06785</name>
</gene>
<dbReference type="Gene3D" id="1.20.120.620">
    <property type="entry name" value="Backbone structure of the membrane domain of e. Coli histidine kinase receptor kdpd"/>
    <property type="match status" value="1"/>
</dbReference>
<evidence type="ECO:0000256" key="6">
    <source>
        <dbReference type="ARBA" id="ARBA00022692"/>
    </source>
</evidence>
<dbReference type="Pfam" id="PF00512">
    <property type="entry name" value="HisKA"/>
    <property type="match status" value="1"/>
</dbReference>
<proteinExistence type="predicted"/>
<dbReference type="RefSeq" id="WP_022390838.1">
    <property type="nucleotide sequence ID" value="NZ_DBFJMN010000160.1"/>
</dbReference>
<keyword evidence="8 15" id="KW-0418">Kinase</keyword>
<keyword evidence="10 13" id="KW-1133">Transmembrane helix</keyword>
<dbReference type="InterPro" id="IPR004358">
    <property type="entry name" value="Sig_transdc_His_kin-like_C"/>
</dbReference>
<dbReference type="PROSITE" id="PS50109">
    <property type="entry name" value="HIS_KIN"/>
    <property type="match status" value="1"/>
</dbReference>
<dbReference type="Gene3D" id="3.30.450.40">
    <property type="match status" value="1"/>
</dbReference>
<dbReference type="PRINTS" id="PR00344">
    <property type="entry name" value="BCTRLSENSOR"/>
</dbReference>
<comment type="catalytic activity">
    <reaction evidence="1">
        <text>ATP + protein L-histidine = ADP + protein N-phospho-L-histidine.</text>
        <dbReference type="EC" id="2.7.13.3"/>
    </reaction>
</comment>
<comment type="subcellular location">
    <subcellularLocation>
        <location evidence="2">Membrane</location>
        <topology evidence="2">Multi-pass membrane protein</topology>
    </subcellularLocation>
</comment>
<keyword evidence="11" id="KW-0902">Two-component regulatory system</keyword>
<evidence type="ECO:0000256" key="13">
    <source>
        <dbReference type="SAM" id="Phobius"/>
    </source>
</evidence>
<evidence type="ECO:0000256" key="2">
    <source>
        <dbReference type="ARBA" id="ARBA00004141"/>
    </source>
</evidence>
<evidence type="ECO:0000256" key="3">
    <source>
        <dbReference type="ARBA" id="ARBA00012438"/>
    </source>
</evidence>
<dbReference type="AlphaFoldDB" id="A0A316R4N5"/>
<accession>A0A316R4N5</accession>
<dbReference type="InterPro" id="IPR003661">
    <property type="entry name" value="HisK_dim/P_dom"/>
</dbReference>
<evidence type="ECO:0000256" key="10">
    <source>
        <dbReference type="ARBA" id="ARBA00022989"/>
    </source>
</evidence>
<evidence type="ECO:0000256" key="7">
    <source>
        <dbReference type="ARBA" id="ARBA00022741"/>
    </source>
</evidence>
<dbReference type="InterPro" id="IPR025201">
    <property type="entry name" value="KdpD_TM"/>
</dbReference>
<reference evidence="15 16" key="1">
    <citation type="journal article" date="2018" name="Nat. Biotechnol.">
        <title>A standardized bacterial taxonomy based on genome phylogeny substantially revises the tree of life.</title>
        <authorList>
            <person name="Parks D.H."/>
            <person name="Chuvochina M."/>
            <person name="Waite D.W."/>
            <person name="Rinke C."/>
            <person name="Skarshewski A."/>
            <person name="Chaumeil P.A."/>
            <person name="Hugenholtz P."/>
        </authorList>
    </citation>
    <scope>NUCLEOTIDE SEQUENCE [LARGE SCALE GENOMIC DNA]</scope>
    <source>
        <strain evidence="15">UBA11482</strain>
    </source>
</reference>
<keyword evidence="5" id="KW-0808">Transferase</keyword>
<evidence type="ECO:0000256" key="4">
    <source>
        <dbReference type="ARBA" id="ARBA00022553"/>
    </source>
</evidence>
<evidence type="ECO:0000259" key="14">
    <source>
        <dbReference type="PROSITE" id="PS50109"/>
    </source>
</evidence>
<keyword evidence="12 13" id="KW-0472">Membrane</keyword>
<dbReference type="GO" id="GO:0005886">
    <property type="term" value="C:plasma membrane"/>
    <property type="evidence" value="ECO:0007669"/>
    <property type="project" value="TreeGrafter"/>
</dbReference>
<dbReference type="InterPro" id="IPR038318">
    <property type="entry name" value="KdpD_sf"/>
</dbReference>
<dbReference type="Gene3D" id="3.30.565.10">
    <property type="entry name" value="Histidine kinase-like ATPase, C-terminal domain"/>
    <property type="match status" value="1"/>
</dbReference>
<dbReference type="GO" id="GO:0005524">
    <property type="term" value="F:ATP binding"/>
    <property type="evidence" value="ECO:0007669"/>
    <property type="project" value="UniProtKB-KW"/>
</dbReference>
<dbReference type="SUPFAM" id="SSF55874">
    <property type="entry name" value="ATPase domain of HSP90 chaperone/DNA topoisomerase II/histidine kinase"/>
    <property type="match status" value="1"/>
</dbReference>
<feature type="transmembrane region" description="Helical" evidence="13">
    <location>
        <begin position="471"/>
        <end position="491"/>
    </location>
</feature>
<dbReference type="Proteomes" id="UP000262954">
    <property type="component" value="Unassembled WGS sequence"/>
</dbReference>
<dbReference type="InterPro" id="IPR036097">
    <property type="entry name" value="HisK_dim/P_sf"/>
</dbReference>
<name>A0A316R4N5_9BACT</name>
<dbReference type="SMART" id="SM00387">
    <property type="entry name" value="HATPase_c"/>
    <property type="match status" value="1"/>
</dbReference>
<evidence type="ECO:0000256" key="5">
    <source>
        <dbReference type="ARBA" id="ARBA00022679"/>
    </source>
</evidence>
<comment type="caution">
    <text evidence="15">The sequence shown here is derived from an EMBL/GenBank/DDBJ whole genome shotgun (WGS) entry which is preliminary data.</text>
</comment>
<dbReference type="InterPro" id="IPR029016">
    <property type="entry name" value="GAF-like_dom_sf"/>
</dbReference>
<dbReference type="InterPro" id="IPR052023">
    <property type="entry name" value="Histidine_kinase_KdpD"/>
</dbReference>
<evidence type="ECO:0000256" key="9">
    <source>
        <dbReference type="ARBA" id="ARBA00022840"/>
    </source>
</evidence>
<dbReference type="InterPro" id="IPR005467">
    <property type="entry name" value="His_kinase_dom"/>
</dbReference>
<protein>
    <recommendedName>
        <fullName evidence="3">histidine kinase</fullName>
        <ecNumber evidence="3">2.7.13.3</ecNumber>
    </recommendedName>
</protein>
<dbReference type="EMBL" id="DNWC01000088">
    <property type="protein sequence ID" value="HBJ08696.1"/>
    <property type="molecule type" value="Genomic_DNA"/>
</dbReference>
<dbReference type="InterPro" id="IPR036890">
    <property type="entry name" value="HATPase_C_sf"/>
</dbReference>
<dbReference type="InterPro" id="IPR003594">
    <property type="entry name" value="HATPase_dom"/>
</dbReference>
<dbReference type="SMART" id="SM00388">
    <property type="entry name" value="HisKA"/>
    <property type="match status" value="1"/>
</dbReference>
<evidence type="ECO:0000256" key="11">
    <source>
        <dbReference type="ARBA" id="ARBA00023012"/>
    </source>
</evidence>
<dbReference type="Pfam" id="PF13493">
    <property type="entry name" value="DUF4118"/>
    <property type="match status" value="1"/>
</dbReference>
<evidence type="ECO:0000256" key="12">
    <source>
        <dbReference type="ARBA" id="ARBA00023136"/>
    </source>
</evidence>
<dbReference type="CDD" id="cd00082">
    <property type="entry name" value="HisKA"/>
    <property type="match status" value="1"/>
</dbReference>
<evidence type="ECO:0000256" key="1">
    <source>
        <dbReference type="ARBA" id="ARBA00000085"/>
    </source>
</evidence>
<feature type="transmembrane region" description="Helical" evidence="13">
    <location>
        <begin position="423"/>
        <end position="451"/>
    </location>
</feature>
<dbReference type="EC" id="2.7.13.3" evidence="3"/>
<dbReference type="Gene3D" id="3.40.50.300">
    <property type="entry name" value="P-loop containing nucleotide triphosphate hydrolases"/>
    <property type="match status" value="1"/>
</dbReference>
<evidence type="ECO:0000313" key="15">
    <source>
        <dbReference type="EMBL" id="HBJ08696.1"/>
    </source>
</evidence>
<dbReference type="Pfam" id="PF02702">
    <property type="entry name" value="KdpD"/>
    <property type="match status" value="1"/>
</dbReference>
<evidence type="ECO:0000313" key="16">
    <source>
        <dbReference type="Proteomes" id="UP000262954"/>
    </source>
</evidence>
<dbReference type="PANTHER" id="PTHR45569:SF1">
    <property type="entry name" value="SENSOR PROTEIN KDPD"/>
    <property type="match status" value="1"/>
</dbReference>
<keyword evidence="9" id="KW-0067">ATP-binding</keyword>
<keyword evidence="7" id="KW-0547">Nucleotide-binding</keyword>
<dbReference type="PANTHER" id="PTHR45569">
    <property type="entry name" value="SENSOR PROTEIN KDPD"/>
    <property type="match status" value="1"/>
</dbReference>
<sequence>MNKVFRFKPQKRLSLLNPERKTKGQLTLFFGMCMGIGKTHLMLQEGIHLIKDGFDVVLANYNSHGNKEIERLAAQIEQIPLKKNGEINLDYIIKRDPQIVLIDEMAHQNPNGSRHKHRHQDIEELLDDGIHVYTTLSVLQLESKAYSVQENTEYYTTCTVPDILFELAEKVHYIDASPQEIAKRFLDKSIYLDQHLGEHYRKAFFSIKNLHLLQRLCKQMMAFRRNEKQRQYLYEHHMQEDTITGVKLLISINESPHMESFIRRSKNLSYTLGVPLYAVYFDSTGQLTNKEQEQLNKNISMAYRLGVFVIRSTGENWVSSMLDVIRIEKITHLIFERLPNEKYIKKIFRRSELDRLISKCKNLDIYILSNESILERKKKFFQINTSGFKTSIWNYIKSATITLSAVAILSPFIGMVSEVSSGYIFLIILALQSIYFSTGPILLSALLSAGVYDIFFTIPYGTPSLSSPDDWLQFFMFLAIPFINIMLATRLRKQEQQSRKRERISNTMFNFSKHLSTASGINSILEISAKAINDSFKLKCAFILKNNKGGLSNSTSPHSNFTLTSNEFKVAQWVFDKGKQAGKSTENYMHEERTFYPLNSLKMKMGVVVLEFKKLFDAEEELLWLTLKRQISNALEREYLNDMARQASILSESDRLYKTLFNSISHELRIPVTSILSASETLKEIEQGISKDIGEEIYMAAQRLHRLIENLLSMSRLDSGRLSPRFDWYDVHDLVNSVTGLLKNELKEYDLSINIPDDMPLVRIDFGLIEQVLYNLLYNITVYVPSHTLIELDFQHDGTNFCISITDYGKGFADKDLPYIFNKFYRGESGITGGSGLGLSIVKGYIDIHKGQVEASNVTGKGANIFIRIPSMLPLIENF</sequence>
<evidence type="ECO:0000256" key="8">
    <source>
        <dbReference type="ARBA" id="ARBA00022777"/>
    </source>
</evidence>
<keyword evidence="4" id="KW-0597">Phosphoprotein</keyword>